<evidence type="ECO:0000259" key="1">
    <source>
        <dbReference type="Pfam" id="PF23335"/>
    </source>
</evidence>
<accession>A0A6J1QSC2</accession>
<name>A0A6J1QSC2_9HYME</name>
<dbReference type="Proteomes" id="UP000504618">
    <property type="component" value="Unplaced"/>
</dbReference>
<dbReference type="PANTHER" id="PTHR24098">
    <property type="entry name" value="OUTER SEGMENT 5"/>
    <property type="match status" value="1"/>
</dbReference>
<evidence type="ECO:0000313" key="2">
    <source>
        <dbReference type="Proteomes" id="UP000504618"/>
    </source>
</evidence>
<evidence type="ECO:0000313" key="3">
    <source>
        <dbReference type="RefSeq" id="XP_024883851.1"/>
    </source>
</evidence>
<sequence>MIEIIRRLRLEWDNYEATLIRRKVIEVREVANEVREVLEISDRVVYLEFGFNHLVVITPMQCHVYSVTNWNTPVIFNLKRSTISAVFLAEKHFLFVEWNTVSLYSYQGRLLGNPRWKGFSSEPLYPACISLCADTLVIRNQNNEKLLHILEIPYNKPIVESQSHSHLHNVTQVALNYKGDRQLALIDVNKDLFLIAIRTTSSGRICKIGFTIF</sequence>
<organism evidence="2 3">
    <name type="scientific">Temnothorax curvispinosus</name>
    <dbReference type="NCBI Taxonomy" id="300111"/>
    <lineage>
        <taxon>Eukaryota</taxon>
        <taxon>Metazoa</taxon>
        <taxon>Ecdysozoa</taxon>
        <taxon>Arthropoda</taxon>
        <taxon>Hexapoda</taxon>
        <taxon>Insecta</taxon>
        <taxon>Pterygota</taxon>
        <taxon>Neoptera</taxon>
        <taxon>Endopterygota</taxon>
        <taxon>Hymenoptera</taxon>
        <taxon>Apocrita</taxon>
        <taxon>Aculeata</taxon>
        <taxon>Formicoidea</taxon>
        <taxon>Formicidae</taxon>
        <taxon>Myrmicinae</taxon>
        <taxon>Temnothorax</taxon>
    </lineage>
</organism>
<protein>
    <submittedName>
        <fullName evidence="3">Intraflagellar transport protein 80 homolog</fullName>
    </submittedName>
</protein>
<dbReference type="OrthoDB" id="408728at2759"/>
<dbReference type="AlphaFoldDB" id="A0A6J1QSC2"/>
<feature type="domain" description="IFT80 second beta-propeller" evidence="1">
    <location>
        <begin position="9"/>
        <end position="209"/>
    </location>
</feature>
<gene>
    <name evidence="3" type="primary">LOC112462358</name>
</gene>
<dbReference type="GO" id="GO:0030992">
    <property type="term" value="C:intraciliary transport particle B"/>
    <property type="evidence" value="ECO:0007669"/>
    <property type="project" value="TreeGrafter"/>
</dbReference>
<dbReference type="RefSeq" id="XP_024883851.1">
    <property type="nucleotide sequence ID" value="XM_025028083.1"/>
</dbReference>
<dbReference type="InterPro" id="IPR056456">
    <property type="entry name" value="Beta-prop_IFT80_2nd"/>
</dbReference>
<dbReference type="Pfam" id="PF23335">
    <property type="entry name" value="Beta-prop_IFT80_2nd"/>
    <property type="match status" value="1"/>
</dbReference>
<dbReference type="InterPro" id="IPR036322">
    <property type="entry name" value="WD40_repeat_dom_sf"/>
</dbReference>
<reference evidence="3" key="1">
    <citation type="submission" date="2025-08" db="UniProtKB">
        <authorList>
            <consortium name="RefSeq"/>
        </authorList>
    </citation>
    <scope>IDENTIFICATION</scope>
    <source>
        <tissue evidence="3">Whole body</tissue>
    </source>
</reference>
<dbReference type="GO" id="GO:0060271">
    <property type="term" value="P:cilium assembly"/>
    <property type="evidence" value="ECO:0007669"/>
    <property type="project" value="TreeGrafter"/>
</dbReference>
<proteinExistence type="predicted"/>
<dbReference type="PANTHER" id="PTHR24098:SF0">
    <property type="entry name" value="OUTER SEGMENT 5"/>
    <property type="match status" value="1"/>
</dbReference>
<dbReference type="SUPFAM" id="SSF50978">
    <property type="entry name" value="WD40 repeat-like"/>
    <property type="match status" value="1"/>
</dbReference>
<keyword evidence="2" id="KW-1185">Reference proteome</keyword>
<dbReference type="GO" id="GO:0005929">
    <property type="term" value="C:cilium"/>
    <property type="evidence" value="ECO:0007669"/>
    <property type="project" value="TreeGrafter"/>
</dbReference>
<dbReference type="GeneID" id="112462358"/>